<evidence type="ECO:0000256" key="2">
    <source>
        <dbReference type="SAM" id="Phobius"/>
    </source>
</evidence>
<evidence type="ECO:0000313" key="3">
    <source>
        <dbReference type="EMBL" id="KAK3738780.1"/>
    </source>
</evidence>
<protein>
    <submittedName>
        <fullName evidence="3">Uncharacterized protein</fullName>
    </submittedName>
</protein>
<gene>
    <name evidence="3" type="ORF">RRG08_035660</name>
</gene>
<comment type="caution">
    <text evidence="3">The sequence shown here is derived from an EMBL/GenBank/DDBJ whole genome shotgun (WGS) entry which is preliminary data.</text>
</comment>
<name>A0AAE0YAH9_9GAST</name>
<accession>A0AAE0YAH9</accession>
<organism evidence="3 4">
    <name type="scientific">Elysia crispata</name>
    <name type="common">lettuce slug</name>
    <dbReference type="NCBI Taxonomy" id="231223"/>
    <lineage>
        <taxon>Eukaryota</taxon>
        <taxon>Metazoa</taxon>
        <taxon>Spiralia</taxon>
        <taxon>Lophotrochozoa</taxon>
        <taxon>Mollusca</taxon>
        <taxon>Gastropoda</taxon>
        <taxon>Heterobranchia</taxon>
        <taxon>Euthyneura</taxon>
        <taxon>Panpulmonata</taxon>
        <taxon>Sacoglossa</taxon>
        <taxon>Placobranchoidea</taxon>
        <taxon>Plakobranchidae</taxon>
        <taxon>Elysia</taxon>
    </lineage>
</organism>
<proteinExistence type="predicted"/>
<evidence type="ECO:0000313" key="4">
    <source>
        <dbReference type="Proteomes" id="UP001283361"/>
    </source>
</evidence>
<feature type="region of interest" description="Disordered" evidence="1">
    <location>
        <begin position="231"/>
        <end position="275"/>
    </location>
</feature>
<dbReference type="AlphaFoldDB" id="A0AAE0YAH9"/>
<feature type="compositionally biased region" description="Polar residues" evidence="1">
    <location>
        <begin position="247"/>
        <end position="275"/>
    </location>
</feature>
<reference evidence="3" key="1">
    <citation type="journal article" date="2023" name="G3 (Bethesda)">
        <title>A reference genome for the long-term kleptoplast-retaining sea slug Elysia crispata morphotype clarki.</title>
        <authorList>
            <person name="Eastman K.E."/>
            <person name="Pendleton A.L."/>
            <person name="Shaikh M.A."/>
            <person name="Suttiyut T."/>
            <person name="Ogas R."/>
            <person name="Tomko P."/>
            <person name="Gavelis G."/>
            <person name="Widhalm J.R."/>
            <person name="Wisecaver J.H."/>
        </authorList>
    </citation>
    <scope>NUCLEOTIDE SEQUENCE</scope>
    <source>
        <strain evidence="3">ECLA1</strain>
    </source>
</reference>
<feature type="transmembrane region" description="Helical" evidence="2">
    <location>
        <begin position="78"/>
        <end position="99"/>
    </location>
</feature>
<sequence length="275" mass="29504">MRAAWEARGLSNEDTCTSKTLTGLQAAWGISFMENEVFTFGLRARFSQAGDRCYSTYCSNRCCDFYGNECCDRTSTSIAAIAGVCVAGSITIIGIILMVNAYRQHSTRHIVHNNQSRMQLGLINPPPVGQALHTNVEPNFVNGPPSYNSHSFTNPPQTNVSNSESFAGMQLGLINPPLVGPASHTNVEPNLVNGPPSYNSHSFFNPPQTNVSNSEGFAGMQLGLINPPPVGQALHTNVEPNFVNGPPSYNSHSFTNPPQTNVSNSEGVASEASNN</sequence>
<keyword evidence="4" id="KW-1185">Reference proteome</keyword>
<keyword evidence="2" id="KW-0472">Membrane</keyword>
<keyword evidence="2" id="KW-0812">Transmembrane</keyword>
<dbReference type="Proteomes" id="UP001283361">
    <property type="component" value="Unassembled WGS sequence"/>
</dbReference>
<dbReference type="EMBL" id="JAWDGP010006574">
    <property type="protein sequence ID" value="KAK3738780.1"/>
    <property type="molecule type" value="Genomic_DNA"/>
</dbReference>
<keyword evidence="2" id="KW-1133">Transmembrane helix</keyword>
<evidence type="ECO:0000256" key="1">
    <source>
        <dbReference type="SAM" id="MobiDB-lite"/>
    </source>
</evidence>